<sequence length="288" mass="32887">MMSEFVYMEEDWDLQAVVRGWTANTEDSANFMDNSPSYFTSSSIQQHDYFPSSFKENFEIDAVSDQLYEPFFPVLQPLATTSISVPCKEAKEPQKQISPKLITNESSKPTTSVAKSRSRKNLHKKVVQQAAEGGSQSDMWAWRKYGQKPIKGSPYPRSYYRCSSLKGCLARKQVERSGSDPTQYIITYTAEHSHTHPTRRRSLAGSTRTNKSSQHKETNMPTTTSTEDVIPKLEEGQTLIMEDRGSDEIMKLQDMLFNDDLFPSIEDFEGFFPDQYADSFDLLTNLEQ</sequence>
<dbReference type="SMART" id="SM00774">
    <property type="entry name" value="WRKY"/>
    <property type="match status" value="1"/>
</dbReference>
<dbReference type="InterPro" id="IPR044810">
    <property type="entry name" value="WRKY_plant"/>
</dbReference>
<comment type="subcellular location">
    <subcellularLocation>
        <location evidence="1">Nucleus</location>
    </subcellularLocation>
</comment>
<proteinExistence type="evidence at transcript level"/>
<dbReference type="PANTHER" id="PTHR32096">
    <property type="entry name" value="WRKY TRANSCRIPTION FACTOR 30-RELATED-RELATED"/>
    <property type="match status" value="1"/>
</dbReference>
<dbReference type="PROSITE" id="PS50811">
    <property type="entry name" value="WRKY"/>
    <property type="match status" value="1"/>
</dbReference>
<dbReference type="GO" id="GO:0003700">
    <property type="term" value="F:DNA-binding transcription factor activity"/>
    <property type="evidence" value="ECO:0007669"/>
    <property type="project" value="InterPro"/>
</dbReference>
<dbReference type="Pfam" id="PF03106">
    <property type="entry name" value="WRKY"/>
    <property type="match status" value="1"/>
</dbReference>
<keyword evidence="3" id="KW-0238">DNA-binding</keyword>
<dbReference type="SUPFAM" id="SSF118290">
    <property type="entry name" value="WRKY DNA-binding domain"/>
    <property type="match status" value="1"/>
</dbReference>
<evidence type="ECO:0000256" key="3">
    <source>
        <dbReference type="ARBA" id="ARBA00023125"/>
    </source>
</evidence>
<dbReference type="Gene3D" id="2.20.25.80">
    <property type="entry name" value="WRKY domain"/>
    <property type="match status" value="1"/>
</dbReference>
<dbReference type="InterPro" id="IPR036576">
    <property type="entry name" value="WRKY_dom_sf"/>
</dbReference>
<evidence type="ECO:0000256" key="5">
    <source>
        <dbReference type="ARBA" id="ARBA00023242"/>
    </source>
</evidence>
<keyword evidence="4" id="KW-0804">Transcription</keyword>
<reference evidence="8" key="1">
    <citation type="submission" date="2018-05" db="EMBL/GenBank/DDBJ databases">
        <title>Tripterygium wilfordii terpenoid secondary metabolism regulation.</title>
        <authorList>
            <person name="Chen S."/>
        </authorList>
    </citation>
    <scope>NUCLEOTIDE SEQUENCE</scope>
</reference>
<name>A0A499SV04_TRIWF</name>
<evidence type="ECO:0000259" key="7">
    <source>
        <dbReference type="PROSITE" id="PS50811"/>
    </source>
</evidence>
<dbReference type="GO" id="GO:0005634">
    <property type="term" value="C:nucleus"/>
    <property type="evidence" value="ECO:0007669"/>
    <property type="project" value="UniProtKB-SubCell"/>
</dbReference>
<evidence type="ECO:0000256" key="4">
    <source>
        <dbReference type="ARBA" id="ARBA00023163"/>
    </source>
</evidence>
<feature type="region of interest" description="Disordered" evidence="6">
    <location>
        <begin position="191"/>
        <end position="234"/>
    </location>
</feature>
<organism evidence="8">
    <name type="scientific">Tripterygium wilfordii</name>
    <name type="common">Thunder God vine</name>
    <dbReference type="NCBI Taxonomy" id="458696"/>
    <lineage>
        <taxon>Eukaryota</taxon>
        <taxon>Viridiplantae</taxon>
        <taxon>Streptophyta</taxon>
        <taxon>Embryophyta</taxon>
        <taxon>Tracheophyta</taxon>
        <taxon>Spermatophyta</taxon>
        <taxon>Magnoliopsida</taxon>
        <taxon>eudicotyledons</taxon>
        <taxon>Gunneridae</taxon>
        <taxon>Pentapetalae</taxon>
        <taxon>rosids</taxon>
        <taxon>fabids</taxon>
        <taxon>Celastrales</taxon>
        <taxon>Celastraceae</taxon>
        <taxon>Tripterygium</taxon>
    </lineage>
</organism>
<feature type="region of interest" description="Disordered" evidence="6">
    <location>
        <begin position="104"/>
        <end position="123"/>
    </location>
</feature>
<dbReference type="GO" id="GO:0000976">
    <property type="term" value="F:transcription cis-regulatory region binding"/>
    <property type="evidence" value="ECO:0007669"/>
    <property type="project" value="TreeGrafter"/>
</dbReference>
<keyword evidence="5" id="KW-0539">Nucleus</keyword>
<evidence type="ECO:0000313" key="8">
    <source>
        <dbReference type="EMBL" id="AZP54649.1"/>
    </source>
</evidence>
<dbReference type="InterPro" id="IPR003657">
    <property type="entry name" value="WRKY_dom"/>
</dbReference>
<feature type="domain" description="WRKY" evidence="7">
    <location>
        <begin position="131"/>
        <end position="197"/>
    </location>
</feature>
<evidence type="ECO:0000256" key="2">
    <source>
        <dbReference type="ARBA" id="ARBA00023015"/>
    </source>
</evidence>
<dbReference type="PANTHER" id="PTHR32096:SF127">
    <property type="entry name" value="WRKY DOMAIN-CONTAINING PROTEIN"/>
    <property type="match status" value="1"/>
</dbReference>
<keyword evidence="2" id="KW-0805">Transcription regulation</keyword>
<evidence type="ECO:0000256" key="6">
    <source>
        <dbReference type="SAM" id="MobiDB-lite"/>
    </source>
</evidence>
<evidence type="ECO:0000256" key="1">
    <source>
        <dbReference type="ARBA" id="ARBA00004123"/>
    </source>
</evidence>
<feature type="compositionally biased region" description="Polar residues" evidence="6">
    <location>
        <begin position="104"/>
        <end position="115"/>
    </location>
</feature>
<dbReference type="EMBL" id="MH283873">
    <property type="protein sequence ID" value="AZP54649.1"/>
    <property type="molecule type" value="mRNA"/>
</dbReference>
<dbReference type="AlphaFoldDB" id="A0A499SV04"/>
<protein>
    <submittedName>
        <fullName evidence="8">WRKY transcription factor 3</fullName>
    </submittedName>
</protein>
<accession>A0A499SV04</accession>